<evidence type="ECO:0000313" key="6">
    <source>
        <dbReference type="Proteomes" id="UP000324497"/>
    </source>
</evidence>
<dbReference type="InterPro" id="IPR014710">
    <property type="entry name" value="RmlC-like_jellyroll"/>
</dbReference>
<dbReference type="GO" id="GO:0003677">
    <property type="term" value="F:DNA binding"/>
    <property type="evidence" value="ECO:0007669"/>
    <property type="project" value="UniProtKB-KW"/>
</dbReference>
<evidence type="ECO:0000259" key="4">
    <source>
        <dbReference type="PROSITE" id="PS51063"/>
    </source>
</evidence>
<name>A0A3Q8CMH0_9LACO</name>
<dbReference type="EMBL" id="CP018180">
    <property type="protein sequence ID" value="AUJ32441.1"/>
    <property type="molecule type" value="Genomic_DNA"/>
</dbReference>
<accession>A0A3Q8CMH0</accession>
<feature type="domain" description="HTH crp-type" evidence="4">
    <location>
        <begin position="150"/>
        <end position="223"/>
    </location>
</feature>
<dbReference type="InterPro" id="IPR036388">
    <property type="entry name" value="WH-like_DNA-bd_sf"/>
</dbReference>
<keyword evidence="1" id="KW-0805">Transcription regulation</keyword>
<dbReference type="GO" id="GO:0006355">
    <property type="term" value="P:regulation of DNA-templated transcription"/>
    <property type="evidence" value="ECO:0007669"/>
    <property type="project" value="InterPro"/>
</dbReference>
<keyword evidence="2" id="KW-0238">DNA-binding</keyword>
<dbReference type="AlphaFoldDB" id="A0A3Q8CMH0"/>
<dbReference type="SUPFAM" id="SSF46785">
    <property type="entry name" value="Winged helix' DNA-binding domain"/>
    <property type="match status" value="1"/>
</dbReference>
<evidence type="ECO:0000313" key="5">
    <source>
        <dbReference type="EMBL" id="AUJ32441.1"/>
    </source>
</evidence>
<dbReference type="Gene3D" id="2.60.120.10">
    <property type="entry name" value="Jelly Rolls"/>
    <property type="match status" value="1"/>
</dbReference>
<dbReference type="Gene3D" id="1.10.10.10">
    <property type="entry name" value="Winged helix-like DNA-binding domain superfamily/Winged helix DNA-binding domain"/>
    <property type="match status" value="1"/>
</dbReference>
<keyword evidence="3" id="KW-0804">Transcription</keyword>
<evidence type="ECO:0000256" key="3">
    <source>
        <dbReference type="ARBA" id="ARBA00023163"/>
    </source>
</evidence>
<dbReference type="InterPro" id="IPR036390">
    <property type="entry name" value="WH_DNA-bd_sf"/>
</dbReference>
<dbReference type="RefSeq" id="WP_148126841.1">
    <property type="nucleotide sequence ID" value="NZ_CP018180.1"/>
</dbReference>
<dbReference type="PROSITE" id="PS51063">
    <property type="entry name" value="HTH_CRP_2"/>
    <property type="match status" value="1"/>
</dbReference>
<evidence type="ECO:0000256" key="1">
    <source>
        <dbReference type="ARBA" id="ARBA00023015"/>
    </source>
</evidence>
<dbReference type="Pfam" id="PF13545">
    <property type="entry name" value="HTH_Crp_2"/>
    <property type="match status" value="1"/>
</dbReference>
<dbReference type="Proteomes" id="UP000324497">
    <property type="component" value="Chromosome"/>
</dbReference>
<reference evidence="5 6" key="1">
    <citation type="submission" date="2016-11" db="EMBL/GenBank/DDBJ databases">
        <title>Interaction between Lactobacillus species and yeast in water kefir.</title>
        <authorList>
            <person name="Behr J."/>
            <person name="Xu D."/>
            <person name="Vogel R.F."/>
        </authorList>
    </citation>
    <scope>NUCLEOTIDE SEQUENCE [LARGE SCALE GENOMIC DNA]</scope>
    <source>
        <strain evidence="5 6">TMW 1.1827</strain>
    </source>
</reference>
<dbReference type="SUPFAM" id="SSF51206">
    <property type="entry name" value="cAMP-binding domain-like"/>
    <property type="match status" value="1"/>
</dbReference>
<dbReference type="KEGG" id="lng:BSQ50_07605"/>
<dbReference type="InterPro" id="IPR018490">
    <property type="entry name" value="cNMP-bd_dom_sf"/>
</dbReference>
<gene>
    <name evidence="5" type="ORF">BSQ50_07605</name>
</gene>
<proteinExistence type="predicted"/>
<keyword evidence="6" id="KW-1185">Reference proteome</keyword>
<dbReference type="InterPro" id="IPR012318">
    <property type="entry name" value="HTH_CRP"/>
</dbReference>
<sequence length="240" mass="27770">MKKVDRKKMIIEQMEIFKLLDNHSQRLLSQAAHVREFKKGECINNGIDLAKSVIIVLEGKLSCDRFHANGEAYSLFFLKEEEHYPFIDRNLSEFLDSHLIGKTRGKVIILSIKILDQLRLSNPLIDQLLLSKTNWHFNFAISLRCVYSATNASERAKRIIYLFNREFGVKQPDGSFYFPKWIKHYEIANSAATTREKVSQTISQLRQQGLVESRGHLLILKPAFLEQLKAVVNLEPQRIA</sequence>
<protein>
    <recommendedName>
        <fullName evidence="4">HTH crp-type domain-containing protein</fullName>
    </recommendedName>
</protein>
<organism evidence="5 6">
    <name type="scientific">Liquorilactobacillus nagelii</name>
    <dbReference type="NCBI Taxonomy" id="82688"/>
    <lineage>
        <taxon>Bacteria</taxon>
        <taxon>Bacillati</taxon>
        <taxon>Bacillota</taxon>
        <taxon>Bacilli</taxon>
        <taxon>Lactobacillales</taxon>
        <taxon>Lactobacillaceae</taxon>
        <taxon>Liquorilactobacillus</taxon>
    </lineage>
</organism>
<evidence type="ECO:0000256" key="2">
    <source>
        <dbReference type="ARBA" id="ARBA00023125"/>
    </source>
</evidence>